<dbReference type="SUPFAM" id="SSF46934">
    <property type="entry name" value="UBA-like"/>
    <property type="match status" value="1"/>
</dbReference>
<keyword evidence="1" id="KW-0833">Ubl conjugation pathway</keyword>
<dbReference type="GO" id="GO:0032182">
    <property type="term" value="F:ubiquitin-like protein binding"/>
    <property type="evidence" value="ECO:0007669"/>
    <property type="project" value="TreeGrafter"/>
</dbReference>
<dbReference type="Pfam" id="PF14555">
    <property type="entry name" value="UBA_4"/>
    <property type="match status" value="1"/>
</dbReference>
<dbReference type="PROSITE" id="PS51229">
    <property type="entry name" value="DCUN1"/>
    <property type="match status" value="1"/>
</dbReference>
<dbReference type="Gene3D" id="1.10.238.200">
    <property type="entry name" value="Cullin, PONY binding domain"/>
    <property type="match status" value="1"/>
</dbReference>
<gene>
    <name evidence="4" type="ORF">BJ875DRAFT_453006</name>
</gene>
<dbReference type="GO" id="GO:0097602">
    <property type="term" value="F:cullin family protein binding"/>
    <property type="evidence" value="ECO:0007669"/>
    <property type="project" value="TreeGrafter"/>
</dbReference>
<evidence type="ECO:0000259" key="3">
    <source>
        <dbReference type="PROSITE" id="PS51229"/>
    </source>
</evidence>
<protein>
    <recommendedName>
        <fullName evidence="2">Defective in cullin neddylation protein</fullName>
    </recommendedName>
</protein>
<dbReference type="OrthoDB" id="27198at2759"/>
<dbReference type="EMBL" id="MU251381">
    <property type="protein sequence ID" value="KAG9237737.1"/>
    <property type="molecule type" value="Genomic_DNA"/>
</dbReference>
<sequence length="279" mass="32024">MQSHRKPTFTAMPPNTTQRAMVSQFMAVTGVQEKVALKFLKTSGWKLDQASDSYFASHGIVPPTEKGKDSLERLFENYRDKGDGKDLVGAEGTMKYLLEDLKVSLENAEMFIPLELCQVPSVGEISKDKFVEGWKSVSADTIAKQRAYIKSKLPLLSTDIAYFKRVYRFVYLVARERDQKALPLDAATTYWQVLFNPPGKTFVTATTDWTALWFEFLQAKWTKTVNKDMWNQTLEFLLKAIEDETLSFWNEDGAWPSVIDDFVTYAKQKKDRSEQMETD</sequence>
<comment type="function">
    <text evidence="2">Neddylation of cullins play an essential role in the regulation of SCF-type complexes activity.</text>
</comment>
<organism evidence="4 5">
    <name type="scientific">Amylocarpus encephaloides</name>
    <dbReference type="NCBI Taxonomy" id="45428"/>
    <lineage>
        <taxon>Eukaryota</taxon>
        <taxon>Fungi</taxon>
        <taxon>Dikarya</taxon>
        <taxon>Ascomycota</taxon>
        <taxon>Pezizomycotina</taxon>
        <taxon>Leotiomycetes</taxon>
        <taxon>Helotiales</taxon>
        <taxon>Helotiales incertae sedis</taxon>
        <taxon>Amylocarpus</taxon>
    </lineage>
</organism>
<evidence type="ECO:0000256" key="2">
    <source>
        <dbReference type="RuleBase" id="RU410713"/>
    </source>
</evidence>
<dbReference type="CDD" id="cd14350">
    <property type="entry name" value="UBA_DCNL"/>
    <property type="match status" value="1"/>
</dbReference>
<dbReference type="InterPro" id="IPR005176">
    <property type="entry name" value="PONY_dom"/>
</dbReference>
<dbReference type="InterPro" id="IPR014764">
    <property type="entry name" value="DCN-prot"/>
</dbReference>
<evidence type="ECO:0000313" key="4">
    <source>
        <dbReference type="EMBL" id="KAG9237737.1"/>
    </source>
</evidence>
<dbReference type="Pfam" id="PF03556">
    <property type="entry name" value="Cullin_binding"/>
    <property type="match status" value="1"/>
</dbReference>
<dbReference type="PANTHER" id="PTHR12281:SF31">
    <property type="entry name" value="DCN1-LIKE PROTEIN 3"/>
    <property type="match status" value="1"/>
</dbReference>
<dbReference type="PANTHER" id="PTHR12281">
    <property type="entry name" value="RP42 RELATED"/>
    <property type="match status" value="1"/>
</dbReference>
<dbReference type="InterPro" id="IPR042460">
    <property type="entry name" value="DCN1-like_PONY"/>
</dbReference>
<accession>A0A9P7YQW9</accession>
<dbReference type="GO" id="GO:0031624">
    <property type="term" value="F:ubiquitin conjugating enzyme binding"/>
    <property type="evidence" value="ECO:0007669"/>
    <property type="project" value="TreeGrafter"/>
</dbReference>
<evidence type="ECO:0000313" key="5">
    <source>
        <dbReference type="Proteomes" id="UP000824998"/>
    </source>
</evidence>
<dbReference type="InterPro" id="IPR009060">
    <property type="entry name" value="UBA-like_sf"/>
</dbReference>
<reference evidence="4" key="1">
    <citation type="journal article" date="2021" name="IMA Fungus">
        <title>Genomic characterization of three marine fungi, including Emericellopsis atlantica sp. nov. with signatures of a generalist lifestyle and marine biomass degradation.</title>
        <authorList>
            <person name="Hagestad O.C."/>
            <person name="Hou L."/>
            <person name="Andersen J.H."/>
            <person name="Hansen E.H."/>
            <person name="Altermark B."/>
            <person name="Li C."/>
            <person name="Kuhnert E."/>
            <person name="Cox R.J."/>
            <person name="Crous P.W."/>
            <person name="Spatafora J.W."/>
            <person name="Lail K."/>
            <person name="Amirebrahimi M."/>
            <person name="Lipzen A."/>
            <person name="Pangilinan J."/>
            <person name="Andreopoulos W."/>
            <person name="Hayes R.D."/>
            <person name="Ng V."/>
            <person name="Grigoriev I.V."/>
            <person name="Jackson S.A."/>
            <person name="Sutton T.D.S."/>
            <person name="Dobson A.D.W."/>
            <person name="Rama T."/>
        </authorList>
    </citation>
    <scope>NUCLEOTIDE SEQUENCE</scope>
    <source>
        <strain evidence="4">TRa018bII</strain>
    </source>
</reference>
<dbReference type="Gene3D" id="1.10.238.10">
    <property type="entry name" value="EF-hand"/>
    <property type="match status" value="1"/>
</dbReference>
<dbReference type="GO" id="GO:0045116">
    <property type="term" value="P:protein neddylation"/>
    <property type="evidence" value="ECO:0007669"/>
    <property type="project" value="TreeGrafter"/>
</dbReference>
<dbReference type="GO" id="GO:0000151">
    <property type="term" value="C:ubiquitin ligase complex"/>
    <property type="evidence" value="ECO:0007669"/>
    <property type="project" value="TreeGrafter"/>
</dbReference>
<comment type="caution">
    <text evidence="4">The sequence shown here is derived from an EMBL/GenBank/DDBJ whole genome shotgun (WGS) entry which is preliminary data.</text>
</comment>
<keyword evidence="5" id="KW-1185">Reference proteome</keyword>
<evidence type="ECO:0000256" key="1">
    <source>
        <dbReference type="ARBA" id="ARBA00022786"/>
    </source>
</evidence>
<feature type="domain" description="DCUN1" evidence="3">
    <location>
        <begin position="66"/>
        <end position="267"/>
    </location>
</feature>
<dbReference type="Proteomes" id="UP000824998">
    <property type="component" value="Unassembled WGS sequence"/>
</dbReference>
<dbReference type="Gene3D" id="1.10.8.10">
    <property type="entry name" value="DNA helicase RuvA subunit, C-terminal domain"/>
    <property type="match status" value="1"/>
</dbReference>
<proteinExistence type="predicted"/>
<dbReference type="AlphaFoldDB" id="A0A9P7YQW9"/>
<name>A0A9P7YQW9_9HELO</name>